<proteinExistence type="predicted"/>
<dbReference type="PANTHER" id="PTHR15921:SF3">
    <property type="entry name" value="PRE-MRNA CLEAVAGE COMPLEX 2 PROTEIN PCF11"/>
    <property type="match status" value="1"/>
</dbReference>
<feature type="compositionally biased region" description="Low complexity" evidence="1">
    <location>
        <begin position="298"/>
        <end position="329"/>
    </location>
</feature>
<feature type="compositionally biased region" description="Basic and acidic residues" evidence="1">
    <location>
        <begin position="167"/>
        <end position="177"/>
    </location>
</feature>
<feature type="region of interest" description="Disordered" evidence="1">
    <location>
        <begin position="153"/>
        <end position="238"/>
    </location>
</feature>
<dbReference type="GO" id="GO:0006369">
    <property type="term" value="P:termination of RNA polymerase II transcription"/>
    <property type="evidence" value="ECO:0007669"/>
    <property type="project" value="InterPro"/>
</dbReference>
<dbReference type="Gene3D" id="1.25.40.90">
    <property type="match status" value="1"/>
</dbReference>
<evidence type="ECO:0000259" key="2">
    <source>
        <dbReference type="PROSITE" id="PS51391"/>
    </source>
</evidence>
<dbReference type="GO" id="GO:0005737">
    <property type="term" value="C:cytoplasm"/>
    <property type="evidence" value="ECO:0007669"/>
    <property type="project" value="TreeGrafter"/>
</dbReference>
<dbReference type="AlphaFoldDB" id="A0A7E4UZI3"/>
<dbReference type="SUPFAM" id="SSF48464">
    <property type="entry name" value="ENTH/VHS domain"/>
    <property type="match status" value="1"/>
</dbReference>
<evidence type="ECO:0000313" key="4">
    <source>
        <dbReference type="WBParaSite" id="Pan_g14722.t1"/>
    </source>
</evidence>
<dbReference type="Proteomes" id="UP000492821">
    <property type="component" value="Unassembled WGS sequence"/>
</dbReference>
<dbReference type="SMART" id="SM00582">
    <property type="entry name" value="RPR"/>
    <property type="match status" value="1"/>
</dbReference>
<dbReference type="GO" id="GO:0000993">
    <property type="term" value="F:RNA polymerase II complex binding"/>
    <property type="evidence" value="ECO:0007669"/>
    <property type="project" value="InterPro"/>
</dbReference>
<dbReference type="CDD" id="cd16982">
    <property type="entry name" value="CID_Pcf11"/>
    <property type="match status" value="1"/>
</dbReference>
<feature type="compositionally biased region" description="Low complexity" evidence="1">
    <location>
        <begin position="779"/>
        <end position="791"/>
    </location>
</feature>
<dbReference type="WBParaSite" id="Pan_g14722.t1">
    <property type="protein sequence ID" value="Pan_g14722.t1"/>
    <property type="gene ID" value="Pan_g14722"/>
</dbReference>
<evidence type="ECO:0000256" key="1">
    <source>
        <dbReference type="SAM" id="MobiDB-lite"/>
    </source>
</evidence>
<reference evidence="4" key="2">
    <citation type="submission" date="2020-10" db="UniProtKB">
        <authorList>
            <consortium name="WormBaseParasite"/>
        </authorList>
    </citation>
    <scope>IDENTIFICATION</scope>
</reference>
<name>A0A7E4UZI3_PANRE</name>
<dbReference type="GO" id="GO:0003729">
    <property type="term" value="F:mRNA binding"/>
    <property type="evidence" value="ECO:0007669"/>
    <property type="project" value="InterPro"/>
</dbReference>
<reference evidence="3" key="1">
    <citation type="journal article" date="2013" name="Genetics">
        <title>The draft genome and transcriptome of Panagrellus redivivus are shaped by the harsh demands of a free-living lifestyle.</title>
        <authorList>
            <person name="Srinivasan J."/>
            <person name="Dillman A.R."/>
            <person name="Macchietto M.G."/>
            <person name="Heikkinen L."/>
            <person name="Lakso M."/>
            <person name="Fracchia K.M."/>
            <person name="Antoshechkin I."/>
            <person name="Mortazavi A."/>
            <person name="Wong G."/>
            <person name="Sternberg P.W."/>
        </authorList>
    </citation>
    <scope>NUCLEOTIDE SEQUENCE [LARGE SCALE GENOMIC DNA]</scope>
    <source>
        <strain evidence="3">MT8872</strain>
    </source>
</reference>
<dbReference type="GO" id="GO:0005849">
    <property type="term" value="C:mRNA cleavage factor complex"/>
    <property type="evidence" value="ECO:0007669"/>
    <property type="project" value="TreeGrafter"/>
</dbReference>
<feature type="domain" description="CID" evidence="2">
    <location>
        <begin position="3"/>
        <end position="137"/>
    </location>
</feature>
<dbReference type="GO" id="GO:0031124">
    <property type="term" value="P:mRNA 3'-end processing"/>
    <property type="evidence" value="ECO:0007669"/>
    <property type="project" value="InterPro"/>
</dbReference>
<feature type="compositionally biased region" description="Low complexity" evidence="1">
    <location>
        <begin position="245"/>
        <end position="256"/>
    </location>
</feature>
<dbReference type="InterPro" id="IPR047415">
    <property type="entry name" value="Pcf11_CID"/>
</dbReference>
<feature type="region of interest" description="Disordered" evidence="1">
    <location>
        <begin position="245"/>
        <end position="264"/>
    </location>
</feature>
<dbReference type="InterPro" id="IPR008942">
    <property type="entry name" value="ENTH_VHS"/>
</dbReference>
<feature type="region of interest" description="Disordered" evidence="1">
    <location>
        <begin position="276"/>
        <end position="408"/>
    </location>
</feature>
<sequence>MDDRDYAVKEIKKELSHITENNRNKIQLITLMADDYSNFAEDVVMAICDFIRELPPNKKLIGIYVMDSILKYQSEPSNSTEKYRQLFGREIVDLFVDTFKKAPIEHRHSLHKVRVTWQPILPKSTLYRLDLKIQDIDKVWPVMKDGGVAKAMPAATAAKPKPAPVAADHRKENKPVRSEPPTSSHTVAPSPVPRPVPVPSSSKVTPPKMTIRKPVPESSTASIIPPKKTPSNSSVNTAVKSSSASSVASSESNKSNGPAPVVSVKVNGSIKDPRLARRQAAQGVPQPPTSVKSESTRVPVAKPSVPVAPKSNLHSSPVLSSSAESVAPLRTLKTETPDSVEESMDTSEGSRKTHRAGRKKRPKHADSVERDPTRVIIRPPVDEKKRRRVDEPHHVQPTAAPGAHAFLPPPVNVNLPLPNVSMPPPIVTPPLMSPPIKMEVDETWRSGPPPPVTNGMQPPVMSHTITNETPKINVSSNNRIFVEGRAYEVFYIKDVAVIEQNGLPHKISFTGPPRDVLVDGHPIRLSFEEDRHIYLDGCLHPIRFGAPSRELYIGHHPFRGGFGGPPMIANINGVKHEFRLLGSPPEVRIDKDPCYELARYMNNIRGAPAPAPPKEEKLNVRELLEKIKESGLINSIKSSIKKTANAAPAAGPPPEAKPSPSARIDTVGSSRENLAPSNIKDFNINVLSVRYSQVVDALHAPRTACHHCGISFPDQSSQSFQRHIDMHVQDLLRTKEAGKSRSRQWYMSIDTWLAFDELTEVQKDPAQEAAKASDDNADADAANGGASPSDAIATSSLNKNCTVCHERFVEYYDNDEDEWRFQDGVVSNGLAVHRYCLEQMGGTVLAAVKKEDPDEAVPDMYTRHGDT</sequence>
<accession>A0A7E4UZI3</accession>
<dbReference type="InterPro" id="IPR006569">
    <property type="entry name" value="CID_dom"/>
</dbReference>
<dbReference type="PANTHER" id="PTHR15921">
    <property type="entry name" value="PRE-MRNA CLEAVAGE COMPLEX II"/>
    <property type="match status" value="1"/>
</dbReference>
<feature type="region of interest" description="Disordered" evidence="1">
    <location>
        <begin position="644"/>
        <end position="672"/>
    </location>
</feature>
<protein>
    <submittedName>
        <fullName evidence="4">CID domain-containing protein</fullName>
    </submittedName>
</protein>
<dbReference type="Pfam" id="PF04818">
    <property type="entry name" value="CID"/>
    <property type="match status" value="1"/>
</dbReference>
<keyword evidence="3" id="KW-1185">Reference proteome</keyword>
<feature type="compositionally biased region" description="Basic and acidic residues" evidence="1">
    <location>
        <begin position="364"/>
        <end position="373"/>
    </location>
</feature>
<feature type="compositionally biased region" description="Basic and acidic residues" evidence="1">
    <location>
        <begin position="380"/>
        <end position="394"/>
    </location>
</feature>
<feature type="compositionally biased region" description="Basic and acidic residues" evidence="1">
    <location>
        <begin position="764"/>
        <end position="774"/>
    </location>
</feature>
<feature type="compositionally biased region" description="Low complexity" evidence="1">
    <location>
        <begin position="153"/>
        <end position="166"/>
    </location>
</feature>
<dbReference type="PROSITE" id="PS51391">
    <property type="entry name" value="CID"/>
    <property type="match status" value="1"/>
</dbReference>
<evidence type="ECO:0000313" key="3">
    <source>
        <dbReference type="Proteomes" id="UP000492821"/>
    </source>
</evidence>
<organism evidence="3 4">
    <name type="scientific">Panagrellus redivivus</name>
    <name type="common">Microworm</name>
    <dbReference type="NCBI Taxonomy" id="6233"/>
    <lineage>
        <taxon>Eukaryota</taxon>
        <taxon>Metazoa</taxon>
        <taxon>Ecdysozoa</taxon>
        <taxon>Nematoda</taxon>
        <taxon>Chromadorea</taxon>
        <taxon>Rhabditida</taxon>
        <taxon>Tylenchina</taxon>
        <taxon>Panagrolaimomorpha</taxon>
        <taxon>Panagrolaimoidea</taxon>
        <taxon>Panagrolaimidae</taxon>
        <taxon>Panagrellus</taxon>
    </lineage>
</organism>
<feature type="region of interest" description="Disordered" evidence="1">
    <location>
        <begin position="764"/>
        <end position="791"/>
    </location>
</feature>
<dbReference type="InterPro" id="IPR045154">
    <property type="entry name" value="PCF11-like"/>
</dbReference>
<feature type="compositionally biased region" description="Basic residues" evidence="1">
    <location>
        <begin position="352"/>
        <end position="363"/>
    </location>
</feature>